<dbReference type="PANTHER" id="PTHR43130">
    <property type="entry name" value="ARAC-FAMILY TRANSCRIPTIONAL REGULATOR"/>
    <property type="match status" value="1"/>
</dbReference>
<dbReference type="InterPro" id="IPR029062">
    <property type="entry name" value="Class_I_gatase-like"/>
</dbReference>
<dbReference type="Gene3D" id="3.40.50.880">
    <property type="match status" value="1"/>
</dbReference>
<evidence type="ECO:0000313" key="2">
    <source>
        <dbReference type="EMBL" id="UUI70267.1"/>
    </source>
</evidence>
<reference evidence="2 3" key="1">
    <citation type="submission" date="2022-07" db="EMBL/GenBank/DDBJ databases">
        <title>Novel species in genus cellulomonas.</title>
        <authorList>
            <person name="Ye L."/>
        </authorList>
    </citation>
    <scope>NUCLEOTIDE SEQUENCE [LARGE SCALE GENOMIC DNA]</scope>
    <source>
        <strain evidence="3">zg-B89</strain>
    </source>
</reference>
<proteinExistence type="predicted"/>
<dbReference type="Pfam" id="PF01965">
    <property type="entry name" value="DJ-1_PfpI"/>
    <property type="match status" value="1"/>
</dbReference>
<gene>
    <name evidence="2" type="ORF">NP048_10595</name>
</gene>
<dbReference type="Proteomes" id="UP001316384">
    <property type="component" value="Chromosome"/>
</dbReference>
<protein>
    <submittedName>
        <fullName evidence="2">DJ-1/PfpI family protein</fullName>
    </submittedName>
</protein>
<dbReference type="InterPro" id="IPR002818">
    <property type="entry name" value="DJ-1/PfpI"/>
</dbReference>
<evidence type="ECO:0000313" key="3">
    <source>
        <dbReference type="Proteomes" id="UP001316384"/>
    </source>
</evidence>
<accession>A0ABY5KM94</accession>
<sequence>MPTQSALRVGLLVFDDVEELDVVGPWEVLAWWARHSPLRPDVLTFSVDGGGVRCAKGLRLVPDTSAEDVGPLTVLVHPGGFGTRSLMADEQHLAWVRTMRACTPLMTSVCTGALVYAAAGLLTARPATTHHGCLDDLVAADPTVLVDVDARFVDDGDVITSAGVSAGIDMALHLVSRLESPEAARGVRRGIQYDPAPTV</sequence>
<dbReference type="InterPro" id="IPR052158">
    <property type="entry name" value="INH-QAR"/>
</dbReference>
<dbReference type="PANTHER" id="PTHR43130:SF3">
    <property type="entry name" value="HTH-TYPE TRANSCRIPTIONAL REGULATOR RV1931C"/>
    <property type="match status" value="1"/>
</dbReference>
<evidence type="ECO:0000259" key="1">
    <source>
        <dbReference type="Pfam" id="PF01965"/>
    </source>
</evidence>
<keyword evidence="3" id="KW-1185">Reference proteome</keyword>
<organism evidence="2 3">
    <name type="scientific">Cellulomonas xiejunii</name>
    <dbReference type="NCBI Taxonomy" id="2968083"/>
    <lineage>
        <taxon>Bacteria</taxon>
        <taxon>Bacillati</taxon>
        <taxon>Actinomycetota</taxon>
        <taxon>Actinomycetes</taxon>
        <taxon>Micrococcales</taxon>
        <taxon>Cellulomonadaceae</taxon>
        <taxon>Cellulomonas</taxon>
    </lineage>
</organism>
<dbReference type="SUPFAM" id="SSF52317">
    <property type="entry name" value="Class I glutamine amidotransferase-like"/>
    <property type="match status" value="1"/>
</dbReference>
<dbReference type="RefSeq" id="WP_227575577.1">
    <property type="nucleotide sequence ID" value="NZ_CP101987.1"/>
</dbReference>
<name>A0ABY5KM94_9CELL</name>
<feature type="domain" description="DJ-1/PfpI" evidence="1">
    <location>
        <begin position="8"/>
        <end position="176"/>
    </location>
</feature>
<dbReference type="CDD" id="cd03139">
    <property type="entry name" value="GATase1_PfpI_2"/>
    <property type="match status" value="1"/>
</dbReference>
<dbReference type="EMBL" id="CP101987">
    <property type="protein sequence ID" value="UUI70267.1"/>
    <property type="molecule type" value="Genomic_DNA"/>
</dbReference>